<organism evidence="1 2">
    <name type="scientific">Dokdonia pacifica</name>
    <dbReference type="NCBI Taxonomy" id="1627892"/>
    <lineage>
        <taxon>Bacteria</taxon>
        <taxon>Pseudomonadati</taxon>
        <taxon>Bacteroidota</taxon>
        <taxon>Flavobacteriia</taxon>
        <taxon>Flavobacteriales</taxon>
        <taxon>Flavobacteriaceae</taxon>
        <taxon>Dokdonia</taxon>
    </lineage>
</organism>
<accession>A0A239BAA2</accession>
<proteinExistence type="predicted"/>
<keyword evidence="2" id="KW-1185">Reference proteome</keyword>
<name>A0A239BAA2_9FLAO</name>
<sequence>MIYTIEKANLVATQLKKFTTGYAHHVVGQYANIDFWLEEVITAQRTIDAYRYRFNDMRDAQKEWVEKHDTQVFSYCHICRGKCELIGDNPLPPSPPKRMSSAVLDTTRKELVNAMYYFLTRCYRMGLLNDIQLKQKCDRIGTSIDPSDLET</sequence>
<dbReference type="EMBL" id="FZNY01000006">
    <property type="protein sequence ID" value="SNS04925.1"/>
    <property type="molecule type" value="Genomic_DNA"/>
</dbReference>
<dbReference type="Proteomes" id="UP000198379">
    <property type="component" value="Unassembled WGS sequence"/>
</dbReference>
<evidence type="ECO:0000313" key="2">
    <source>
        <dbReference type="Proteomes" id="UP000198379"/>
    </source>
</evidence>
<dbReference type="RefSeq" id="WP_089372663.1">
    <property type="nucleotide sequence ID" value="NZ_BMEP01000005.1"/>
</dbReference>
<dbReference type="OrthoDB" id="1443917at2"/>
<gene>
    <name evidence="1" type="ORF">SAMN06265376_10637</name>
</gene>
<evidence type="ECO:0000313" key="1">
    <source>
        <dbReference type="EMBL" id="SNS04925.1"/>
    </source>
</evidence>
<reference evidence="1 2" key="1">
    <citation type="submission" date="2017-06" db="EMBL/GenBank/DDBJ databases">
        <authorList>
            <person name="Kim H.J."/>
            <person name="Triplett B.A."/>
        </authorList>
    </citation>
    <scope>NUCLEOTIDE SEQUENCE [LARGE SCALE GENOMIC DNA]</scope>
    <source>
        <strain evidence="1 2">DSM 25597</strain>
    </source>
</reference>
<protein>
    <submittedName>
        <fullName evidence="1">Uncharacterized protein</fullName>
    </submittedName>
</protein>
<dbReference type="AlphaFoldDB" id="A0A239BAA2"/>